<keyword evidence="1" id="KW-1133">Transmembrane helix</keyword>
<proteinExistence type="predicted"/>
<gene>
    <name evidence="2" type="ORF">CCUS01_09449</name>
</gene>
<keyword evidence="3" id="KW-1185">Reference proteome</keyword>
<protein>
    <submittedName>
        <fullName evidence="2">Uncharacterized protein</fullName>
    </submittedName>
</protein>
<name>A0AAI9UJ75_9PEZI</name>
<dbReference type="AlphaFoldDB" id="A0AAI9UJ75"/>
<accession>A0AAI9UJ75</accession>
<evidence type="ECO:0000313" key="2">
    <source>
        <dbReference type="EMBL" id="KAK1458350.1"/>
    </source>
</evidence>
<evidence type="ECO:0000256" key="1">
    <source>
        <dbReference type="SAM" id="Phobius"/>
    </source>
</evidence>
<sequence length="93" mass="10456">MTTQPPSSTHMARSRLNRQIRGCETTIFLLHGVSRTRAQEKHAASSACFPFFPSLFSFFIPVCFHLLGNAILGRTTKKSGNWTGKRTDSHIDF</sequence>
<keyword evidence="1" id="KW-0472">Membrane</keyword>
<organism evidence="2 3">
    <name type="scientific">Colletotrichum cuscutae</name>
    <dbReference type="NCBI Taxonomy" id="1209917"/>
    <lineage>
        <taxon>Eukaryota</taxon>
        <taxon>Fungi</taxon>
        <taxon>Dikarya</taxon>
        <taxon>Ascomycota</taxon>
        <taxon>Pezizomycotina</taxon>
        <taxon>Sordariomycetes</taxon>
        <taxon>Hypocreomycetidae</taxon>
        <taxon>Glomerellales</taxon>
        <taxon>Glomerellaceae</taxon>
        <taxon>Colletotrichum</taxon>
        <taxon>Colletotrichum acutatum species complex</taxon>
    </lineage>
</organism>
<dbReference type="Proteomes" id="UP001239213">
    <property type="component" value="Unassembled WGS sequence"/>
</dbReference>
<dbReference type="EMBL" id="MPDP01000279">
    <property type="protein sequence ID" value="KAK1458350.1"/>
    <property type="molecule type" value="Genomic_DNA"/>
</dbReference>
<evidence type="ECO:0000313" key="3">
    <source>
        <dbReference type="Proteomes" id="UP001239213"/>
    </source>
</evidence>
<reference evidence="2" key="1">
    <citation type="submission" date="2016-11" db="EMBL/GenBank/DDBJ databases">
        <title>The genome sequence of Colletotrichum cuscutae.</title>
        <authorList>
            <person name="Baroncelli R."/>
        </authorList>
    </citation>
    <scope>NUCLEOTIDE SEQUENCE</scope>
    <source>
        <strain evidence="2">IMI 304802</strain>
    </source>
</reference>
<keyword evidence="1" id="KW-0812">Transmembrane</keyword>
<feature type="transmembrane region" description="Helical" evidence="1">
    <location>
        <begin position="51"/>
        <end position="72"/>
    </location>
</feature>
<comment type="caution">
    <text evidence="2">The sequence shown here is derived from an EMBL/GenBank/DDBJ whole genome shotgun (WGS) entry which is preliminary data.</text>
</comment>